<dbReference type="OrthoDB" id="5242916at2759"/>
<organism evidence="3 4">
    <name type="scientific">Microdochium trichocladiopsis</name>
    <dbReference type="NCBI Taxonomy" id="1682393"/>
    <lineage>
        <taxon>Eukaryota</taxon>
        <taxon>Fungi</taxon>
        <taxon>Dikarya</taxon>
        <taxon>Ascomycota</taxon>
        <taxon>Pezizomycotina</taxon>
        <taxon>Sordariomycetes</taxon>
        <taxon>Xylariomycetidae</taxon>
        <taxon>Xylariales</taxon>
        <taxon>Microdochiaceae</taxon>
        <taxon>Microdochium</taxon>
    </lineage>
</organism>
<dbReference type="Proteomes" id="UP000756346">
    <property type="component" value="Unassembled WGS sequence"/>
</dbReference>
<protein>
    <recommendedName>
        <fullName evidence="2">2EXR domain-containing protein</fullName>
    </recommendedName>
</protein>
<keyword evidence="4" id="KW-1185">Reference proteome</keyword>
<evidence type="ECO:0000256" key="1">
    <source>
        <dbReference type="SAM" id="MobiDB-lite"/>
    </source>
</evidence>
<feature type="region of interest" description="Disordered" evidence="1">
    <location>
        <begin position="6"/>
        <end position="50"/>
    </location>
</feature>
<accession>A0A9P8YCV8</accession>
<dbReference type="Pfam" id="PF20150">
    <property type="entry name" value="2EXR"/>
    <property type="match status" value="1"/>
</dbReference>
<comment type="caution">
    <text evidence="3">The sequence shown here is derived from an EMBL/GenBank/DDBJ whole genome shotgun (WGS) entry which is preliminary data.</text>
</comment>
<gene>
    <name evidence="3" type="ORF">B0I36DRAFT_98125</name>
</gene>
<proteinExistence type="predicted"/>
<dbReference type="InterPro" id="IPR045518">
    <property type="entry name" value="2EXR"/>
</dbReference>
<feature type="compositionally biased region" description="Pro residues" evidence="1">
    <location>
        <begin position="13"/>
        <end position="26"/>
    </location>
</feature>
<evidence type="ECO:0000259" key="2">
    <source>
        <dbReference type="Pfam" id="PF20150"/>
    </source>
</evidence>
<dbReference type="RefSeq" id="XP_046016040.1">
    <property type="nucleotide sequence ID" value="XM_046163688.1"/>
</dbReference>
<dbReference type="EMBL" id="JAGTJQ010000003">
    <property type="protein sequence ID" value="KAH7035947.1"/>
    <property type="molecule type" value="Genomic_DNA"/>
</dbReference>
<reference evidence="3" key="1">
    <citation type="journal article" date="2021" name="Nat. Commun.">
        <title>Genetic determinants of endophytism in the Arabidopsis root mycobiome.</title>
        <authorList>
            <person name="Mesny F."/>
            <person name="Miyauchi S."/>
            <person name="Thiergart T."/>
            <person name="Pickel B."/>
            <person name="Atanasova L."/>
            <person name="Karlsson M."/>
            <person name="Huettel B."/>
            <person name="Barry K.W."/>
            <person name="Haridas S."/>
            <person name="Chen C."/>
            <person name="Bauer D."/>
            <person name="Andreopoulos W."/>
            <person name="Pangilinan J."/>
            <person name="LaButti K."/>
            <person name="Riley R."/>
            <person name="Lipzen A."/>
            <person name="Clum A."/>
            <person name="Drula E."/>
            <person name="Henrissat B."/>
            <person name="Kohler A."/>
            <person name="Grigoriev I.V."/>
            <person name="Martin F.M."/>
            <person name="Hacquard S."/>
        </authorList>
    </citation>
    <scope>NUCLEOTIDE SEQUENCE</scope>
    <source>
        <strain evidence="3">MPI-CAGE-CH-0230</strain>
    </source>
</reference>
<sequence>MLLLMAGLQPTRQSPPPAAPSCPSPPADDDDECSVGSHTHLRSESGSSLSSSLDVGHTFSLFPQLPPEIRLLIWSHALPPAGSGINFFNVHAFPLDHAGCNRSTSPPWLYLDLRRLSIFDTDDDVAQYDPSVWQARTALRATCTEARSVAAIPPDKQARVVLTRPKRGLYCRAGDDKLRRFTPYTEAQARGRPVEPTVSRTLLVHADDILTLSIENCSFNLPWEDTLDEDRVTNTLVSGGGPNHDLGGWGFDPQLTPLPVGIPSWRYCISMVRGARTHFQTLSEALSEAHHVTHGGALEDHDIGYGMLDVQTFKLGRDAAAKTISTHRESVAAGAGREQVQLHWDRFGDCYVPQPWTSSGAGRPWCYRLTKVLPEVNDLRGQYIRSALLQSPKRPALG</sequence>
<dbReference type="AlphaFoldDB" id="A0A9P8YCV8"/>
<evidence type="ECO:0000313" key="4">
    <source>
        <dbReference type="Proteomes" id="UP000756346"/>
    </source>
</evidence>
<name>A0A9P8YCV8_9PEZI</name>
<feature type="domain" description="2EXR" evidence="2">
    <location>
        <begin position="59"/>
        <end position="158"/>
    </location>
</feature>
<dbReference type="GeneID" id="70193234"/>
<evidence type="ECO:0000313" key="3">
    <source>
        <dbReference type="EMBL" id="KAH7035947.1"/>
    </source>
</evidence>